<sequence length="84" mass="9407">MAWLIIHFFNQSGRMTLDVCLFFKVSSLLEPGVAAAAAATYYDDAVIPSAGLSDITRPRWREQVKGPRHISAVYDVIVLWSPLR</sequence>
<dbReference type="Proteomes" id="UP000324222">
    <property type="component" value="Unassembled WGS sequence"/>
</dbReference>
<evidence type="ECO:0000313" key="1">
    <source>
        <dbReference type="EMBL" id="MPC35325.1"/>
    </source>
</evidence>
<gene>
    <name evidence="1" type="ORF">E2C01_028747</name>
</gene>
<dbReference type="EMBL" id="VSRR010003248">
    <property type="protein sequence ID" value="MPC35325.1"/>
    <property type="molecule type" value="Genomic_DNA"/>
</dbReference>
<evidence type="ECO:0000313" key="2">
    <source>
        <dbReference type="Proteomes" id="UP000324222"/>
    </source>
</evidence>
<dbReference type="AlphaFoldDB" id="A0A5B7EPJ5"/>
<proteinExistence type="predicted"/>
<keyword evidence="2" id="KW-1185">Reference proteome</keyword>
<organism evidence="1 2">
    <name type="scientific">Portunus trituberculatus</name>
    <name type="common">Swimming crab</name>
    <name type="synonym">Neptunus trituberculatus</name>
    <dbReference type="NCBI Taxonomy" id="210409"/>
    <lineage>
        <taxon>Eukaryota</taxon>
        <taxon>Metazoa</taxon>
        <taxon>Ecdysozoa</taxon>
        <taxon>Arthropoda</taxon>
        <taxon>Crustacea</taxon>
        <taxon>Multicrustacea</taxon>
        <taxon>Malacostraca</taxon>
        <taxon>Eumalacostraca</taxon>
        <taxon>Eucarida</taxon>
        <taxon>Decapoda</taxon>
        <taxon>Pleocyemata</taxon>
        <taxon>Brachyura</taxon>
        <taxon>Eubrachyura</taxon>
        <taxon>Portunoidea</taxon>
        <taxon>Portunidae</taxon>
        <taxon>Portuninae</taxon>
        <taxon>Portunus</taxon>
    </lineage>
</organism>
<comment type="caution">
    <text evidence="1">The sequence shown here is derived from an EMBL/GenBank/DDBJ whole genome shotgun (WGS) entry which is preliminary data.</text>
</comment>
<accession>A0A5B7EPJ5</accession>
<protein>
    <submittedName>
        <fullName evidence="1">Uncharacterized protein</fullName>
    </submittedName>
</protein>
<name>A0A5B7EPJ5_PORTR</name>
<reference evidence="1 2" key="1">
    <citation type="submission" date="2019-05" db="EMBL/GenBank/DDBJ databases">
        <title>Another draft genome of Portunus trituberculatus and its Hox gene families provides insights of decapod evolution.</title>
        <authorList>
            <person name="Jeong J.-H."/>
            <person name="Song I."/>
            <person name="Kim S."/>
            <person name="Choi T."/>
            <person name="Kim D."/>
            <person name="Ryu S."/>
            <person name="Kim W."/>
        </authorList>
    </citation>
    <scope>NUCLEOTIDE SEQUENCE [LARGE SCALE GENOMIC DNA]</scope>
    <source>
        <tissue evidence="1">Muscle</tissue>
    </source>
</reference>